<comment type="caution">
    <text evidence="2">The sequence shown here is derived from an EMBL/GenBank/DDBJ whole genome shotgun (WGS) entry which is preliminary data.</text>
</comment>
<dbReference type="EMBL" id="BKCJ011854666">
    <property type="protein sequence ID" value="GFD58580.1"/>
    <property type="molecule type" value="Genomic_DNA"/>
</dbReference>
<feature type="non-terminal residue" evidence="2">
    <location>
        <position position="84"/>
    </location>
</feature>
<feature type="region of interest" description="Disordered" evidence="1">
    <location>
        <begin position="1"/>
        <end position="84"/>
    </location>
</feature>
<sequence>PKCLAGAVRRCSGQGGRRQSGDRTPRWAVAGKPSAARRQRLTRASVAASSRHRDALTGRAEQSTTGHRAPRARHRSGPETQGRT</sequence>
<evidence type="ECO:0000313" key="2">
    <source>
        <dbReference type="EMBL" id="GFD58580.1"/>
    </source>
</evidence>
<protein>
    <submittedName>
        <fullName evidence="2">Uncharacterized protein</fullName>
    </submittedName>
</protein>
<proteinExistence type="predicted"/>
<feature type="non-terminal residue" evidence="2">
    <location>
        <position position="1"/>
    </location>
</feature>
<organism evidence="2">
    <name type="scientific">Tanacetum cinerariifolium</name>
    <name type="common">Dalmatian daisy</name>
    <name type="synonym">Chrysanthemum cinerariifolium</name>
    <dbReference type="NCBI Taxonomy" id="118510"/>
    <lineage>
        <taxon>Eukaryota</taxon>
        <taxon>Viridiplantae</taxon>
        <taxon>Streptophyta</taxon>
        <taxon>Embryophyta</taxon>
        <taxon>Tracheophyta</taxon>
        <taxon>Spermatophyta</taxon>
        <taxon>Magnoliopsida</taxon>
        <taxon>eudicotyledons</taxon>
        <taxon>Gunneridae</taxon>
        <taxon>Pentapetalae</taxon>
        <taxon>asterids</taxon>
        <taxon>campanulids</taxon>
        <taxon>Asterales</taxon>
        <taxon>Asteraceae</taxon>
        <taxon>Asteroideae</taxon>
        <taxon>Anthemideae</taxon>
        <taxon>Anthemidinae</taxon>
        <taxon>Tanacetum</taxon>
    </lineage>
</organism>
<evidence type="ECO:0000256" key="1">
    <source>
        <dbReference type="SAM" id="MobiDB-lite"/>
    </source>
</evidence>
<reference evidence="2" key="1">
    <citation type="journal article" date="2019" name="Sci. Rep.">
        <title>Draft genome of Tanacetum cinerariifolium, the natural source of mosquito coil.</title>
        <authorList>
            <person name="Yamashiro T."/>
            <person name="Shiraishi A."/>
            <person name="Satake H."/>
            <person name="Nakayama K."/>
        </authorList>
    </citation>
    <scope>NUCLEOTIDE SEQUENCE</scope>
</reference>
<accession>A0A699XJP7</accession>
<gene>
    <name evidence="2" type="ORF">Tci_930549</name>
</gene>
<dbReference type="AlphaFoldDB" id="A0A699XJP7"/>
<name>A0A699XJP7_TANCI</name>